<dbReference type="AlphaFoldDB" id="A0A6A6QDN0"/>
<sequence>MDAKPNNRQHPREPDDTGVVEEIMRIESQNDIEAADSTRVVNTKAKDIKISFVDSSNDIEILYTPNHGVEVSLANHPIYVELRAKSGGEMEISVASRSTVKPEAVKNSGDDKEVFRIHPRHRRPRRSTVFPFLDLPLELRLLVYKFVLDGNETGWGKKPHKRNVHFVTDLQPLGQVQKLLWINRQVREEVSNEAGLFDVNTLHIGHAKSRTLDFLRGLLEMIGETGRENIRGLAWLPWWTPDWGDESLNTPHLALATEVVRLLKSCRKLQWVMIYIPPEIPVMRSRHGLSVYERVYGEGFGLLPSIKHVRNVSFTTCQDYTDFRNPDVREVTNWVKMRRIKNEMRIAKETQSTKVHPPRQELDEDSRRSSG</sequence>
<feature type="compositionally biased region" description="Basic and acidic residues" evidence="1">
    <location>
        <begin position="358"/>
        <end position="371"/>
    </location>
</feature>
<dbReference type="PANTHER" id="PTHR42085:SF2">
    <property type="entry name" value="F-BOX DOMAIN-CONTAINING PROTEIN"/>
    <property type="match status" value="1"/>
</dbReference>
<evidence type="ECO:0000313" key="3">
    <source>
        <dbReference type="Proteomes" id="UP000799750"/>
    </source>
</evidence>
<name>A0A6A6QDN0_9PEZI</name>
<dbReference type="InterPro" id="IPR038883">
    <property type="entry name" value="AN11006-like"/>
</dbReference>
<proteinExistence type="predicted"/>
<protein>
    <submittedName>
        <fullName evidence="2">Uncharacterized protein</fullName>
    </submittedName>
</protein>
<reference evidence="2" key="1">
    <citation type="journal article" date="2020" name="Stud. Mycol.">
        <title>101 Dothideomycetes genomes: a test case for predicting lifestyles and emergence of pathogens.</title>
        <authorList>
            <person name="Haridas S."/>
            <person name="Albert R."/>
            <person name="Binder M."/>
            <person name="Bloem J."/>
            <person name="Labutti K."/>
            <person name="Salamov A."/>
            <person name="Andreopoulos B."/>
            <person name="Baker S."/>
            <person name="Barry K."/>
            <person name="Bills G."/>
            <person name="Bluhm B."/>
            <person name="Cannon C."/>
            <person name="Castanera R."/>
            <person name="Culley D."/>
            <person name="Daum C."/>
            <person name="Ezra D."/>
            <person name="Gonzalez J."/>
            <person name="Henrissat B."/>
            <person name="Kuo A."/>
            <person name="Liang C."/>
            <person name="Lipzen A."/>
            <person name="Lutzoni F."/>
            <person name="Magnuson J."/>
            <person name="Mondo S."/>
            <person name="Nolan M."/>
            <person name="Ohm R."/>
            <person name="Pangilinan J."/>
            <person name="Park H.-J."/>
            <person name="Ramirez L."/>
            <person name="Alfaro M."/>
            <person name="Sun H."/>
            <person name="Tritt A."/>
            <person name="Yoshinaga Y."/>
            <person name="Zwiers L.-H."/>
            <person name="Turgeon B."/>
            <person name="Goodwin S."/>
            <person name="Spatafora J."/>
            <person name="Crous P."/>
            <person name="Grigoriev I."/>
        </authorList>
    </citation>
    <scope>NUCLEOTIDE SEQUENCE</scope>
    <source>
        <strain evidence="2">CBS 269.34</strain>
    </source>
</reference>
<evidence type="ECO:0000256" key="1">
    <source>
        <dbReference type="SAM" id="MobiDB-lite"/>
    </source>
</evidence>
<gene>
    <name evidence="2" type="ORF">BU16DRAFT_543558</name>
</gene>
<dbReference type="EMBL" id="MU004197">
    <property type="protein sequence ID" value="KAF2490209.1"/>
    <property type="molecule type" value="Genomic_DNA"/>
</dbReference>
<evidence type="ECO:0000313" key="2">
    <source>
        <dbReference type="EMBL" id="KAF2490209.1"/>
    </source>
</evidence>
<dbReference type="PANTHER" id="PTHR42085">
    <property type="entry name" value="F-BOX DOMAIN-CONTAINING PROTEIN"/>
    <property type="match status" value="1"/>
</dbReference>
<feature type="region of interest" description="Disordered" evidence="1">
    <location>
        <begin position="346"/>
        <end position="371"/>
    </location>
</feature>
<dbReference type="OrthoDB" id="3958115at2759"/>
<accession>A0A6A6QDN0</accession>
<dbReference type="Proteomes" id="UP000799750">
    <property type="component" value="Unassembled WGS sequence"/>
</dbReference>
<organism evidence="2 3">
    <name type="scientific">Lophium mytilinum</name>
    <dbReference type="NCBI Taxonomy" id="390894"/>
    <lineage>
        <taxon>Eukaryota</taxon>
        <taxon>Fungi</taxon>
        <taxon>Dikarya</taxon>
        <taxon>Ascomycota</taxon>
        <taxon>Pezizomycotina</taxon>
        <taxon>Dothideomycetes</taxon>
        <taxon>Pleosporomycetidae</taxon>
        <taxon>Mytilinidiales</taxon>
        <taxon>Mytilinidiaceae</taxon>
        <taxon>Lophium</taxon>
    </lineage>
</organism>
<keyword evidence="3" id="KW-1185">Reference proteome</keyword>